<gene>
    <name evidence="1" type="ORF">BU16DRAFT_530014</name>
</gene>
<dbReference type="EMBL" id="MU004195">
    <property type="protein sequence ID" value="KAF2491523.1"/>
    <property type="molecule type" value="Genomic_DNA"/>
</dbReference>
<reference evidence="1" key="1">
    <citation type="journal article" date="2020" name="Stud. Mycol.">
        <title>101 Dothideomycetes genomes: a test case for predicting lifestyles and emergence of pathogens.</title>
        <authorList>
            <person name="Haridas S."/>
            <person name="Albert R."/>
            <person name="Binder M."/>
            <person name="Bloem J."/>
            <person name="Labutti K."/>
            <person name="Salamov A."/>
            <person name="Andreopoulos B."/>
            <person name="Baker S."/>
            <person name="Barry K."/>
            <person name="Bills G."/>
            <person name="Bluhm B."/>
            <person name="Cannon C."/>
            <person name="Castanera R."/>
            <person name="Culley D."/>
            <person name="Daum C."/>
            <person name="Ezra D."/>
            <person name="Gonzalez J."/>
            <person name="Henrissat B."/>
            <person name="Kuo A."/>
            <person name="Liang C."/>
            <person name="Lipzen A."/>
            <person name="Lutzoni F."/>
            <person name="Magnuson J."/>
            <person name="Mondo S."/>
            <person name="Nolan M."/>
            <person name="Ohm R."/>
            <person name="Pangilinan J."/>
            <person name="Park H.-J."/>
            <person name="Ramirez L."/>
            <person name="Alfaro M."/>
            <person name="Sun H."/>
            <person name="Tritt A."/>
            <person name="Yoshinaga Y."/>
            <person name="Zwiers L.-H."/>
            <person name="Turgeon B."/>
            <person name="Goodwin S."/>
            <person name="Spatafora J."/>
            <person name="Crous P."/>
            <person name="Grigoriev I."/>
        </authorList>
    </citation>
    <scope>NUCLEOTIDE SEQUENCE</scope>
    <source>
        <strain evidence="1">CBS 269.34</strain>
    </source>
</reference>
<protein>
    <recommendedName>
        <fullName evidence="3">F-box domain-containing protein</fullName>
    </recommendedName>
</protein>
<evidence type="ECO:0000313" key="1">
    <source>
        <dbReference type="EMBL" id="KAF2491523.1"/>
    </source>
</evidence>
<dbReference type="PANTHER" id="PTHR42085">
    <property type="entry name" value="F-BOX DOMAIN-CONTAINING PROTEIN"/>
    <property type="match status" value="1"/>
</dbReference>
<dbReference type="PANTHER" id="PTHR42085:SF2">
    <property type="entry name" value="F-BOX DOMAIN-CONTAINING PROTEIN"/>
    <property type="match status" value="1"/>
</dbReference>
<keyword evidence="2" id="KW-1185">Reference proteome</keyword>
<evidence type="ECO:0000313" key="2">
    <source>
        <dbReference type="Proteomes" id="UP000799750"/>
    </source>
</evidence>
<sequence>MDQEEMNGSRKASSLPVKGFFKLPREMRDLVYFYAVVARHKDGGHQPDLALKLQLNLRRCKREVVSLLREDPTKWPELTTVSPSVNVNLLYVSRQVNIEAEEVFYKDNTFVISPRFYSMSWVRPSSLGYVLTESLTRRPLPAHASDQLTSLRSRSWCATESYEPSPELTNDASIHERRIRSQVGRLLIDYKEGLIDFRFVRIRAHDYLDSCNAFLCRIAALPNLRRLYLYYIPLATNASFRVPGYTITGLVNLVLGRVRDIFEVRKARGLPSVDIHLCGTTLGRLNDTHEWKHWSLLDCTNEACTRLDD</sequence>
<proteinExistence type="predicted"/>
<name>A0A6A6QIP1_9PEZI</name>
<evidence type="ECO:0008006" key="3">
    <source>
        <dbReference type="Google" id="ProtNLM"/>
    </source>
</evidence>
<dbReference type="InterPro" id="IPR038883">
    <property type="entry name" value="AN11006-like"/>
</dbReference>
<accession>A0A6A6QIP1</accession>
<dbReference type="AlphaFoldDB" id="A0A6A6QIP1"/>
<organism evidence="1 2">
    <name type="scientific">Lophium mytilinum</name>
    <dbReference type="NCBI Taxonomy" id="390894"/>
    <lineage>
        <taxon>Eukaryota</taxon>
        <taxon>Fungi</taxon>
        <taxon>Dikarya</taxon>
        <taxon>Ascomycota</taxon>
        <taxon>Pezizomycotina</taxon>
        <taxon>Dothideomycetes</taxon>
        <taxon>Pleosporomycetidae</taxon>
        <taxon>Mytilinidiales</taxon>
        <taxon>Mytilinidiaceae</taxon>
        <taxon>Lophium</taxon>
    </lineage>
</organism>
<dbReference type="OrthoDB" id="62952at2759"/>
<dbReference type="Proteomes" id="UP000799750">
    <property type="component" value="Unassembled WGS sequence"/>
</dbReference>